<feature type="coiled-coil region" evidence="5">
    <location>
        <begin position="45"/>
        <end position="219"/>
    </location>
</feature>
<dbReference type="Pfam" id="PF16704">
    <property type="entry name" value="Rab_bind"/>
    <property type="match status" value="1"/>
</dbReference>
<dbReference type="Gene3D" id="1.10.220.60">
    <property type="entry name" value="GRIP domain"/>
    <property type="match status" value="1"/>
</dbReference>
<feature type="coiled-coil region" evidence="5">
    <location>
        <begin position="649"/>
        <end position="883"/>
    </location>
</feature>
<feature type="compositionally biased region" description="Polar residues" evidence="6">
    <location>
        <begin position="8"/>
        <end position="19"/>
    </location>
</feature>
<feature type="region of interest" description="Disordered" evidence="6">
    <location>
        <begin position="1"/>
        <end position="25"/>
    </location>
</feature>
<feature type="coiled-coil region" evidence="5">
    <location>
        <begin position="1632"/>
        <end position="1673"/>
    </location>
</feature>
<evidence type="ECO:0000313" key="10">
    <source>
        <dbReference type="RefSeq" id="XP_014676256.1"/>
    </source>
</evidence>
<evidence type="ECO:0000256" key="6">
    <source>
        <dbReference type="SAM" id="MobiDB-lite"/>
    </source>
</evidence>
<evidence type="ECO:0000313" key="9">
    <source>
        <dbReference type="RefSeq" id="XP_014676255.1"/>
    </source>
</evidence>
<dbReference type="PROSITE" id="PS50913">
    <property type="entry name" value="GRIP"/>
    <property type="match status" value="1"/>
</dbReference>
<feature type="region of interest" description="Disordered" evidence="6">
    <location>
        <begin position="1531"/>
        <end position="1587"/>
    </location>
</feature>
<dbReference type="InterPro" id="IPR000237">
    <property type="entry name" value="GRIP_dom"/>
</dbReference>
<dbReference type="Gene3D" id="1.10.287.1490">
    <property type="match status" value="2"/>
</dbReference>
<dbReference type="PANTHER" id="PTHR18902">
    <property type="entry name" value="NUCLEAR MITOTIC APPARATUS PROTEIN 1-RELATED"/>
    <property type="match status" value="1"/>
</dbReference>
<feature type="compositionally biased region" description="Basic and acidic residues" evidence="6">
    <location>
        <begin position="1556"/>
        <end position="1574"/>
    </location>
</feature>
<dbReference type="SUPFAM" id="SSF57997">
    <property type="entry name" value="Tropomyosin"/>
    <property type="match status" value="2"/>
</dbReference>
<feature type="domain" description="GRIP" evidence="7">
    <location>
        <begin position="1669"/>
        <end position="1719"/>
    </location>
</feature>
<evidence type="ECO:0000256" key="5">
    <source>
        <dbReference type="SAM" id="Coils"/>
    </source>
</evidence>
<keyword evidence="4 5" id="KW-0175">Coiled coil</keyword>
<sequence>MDPIEVTPVSSEESATPTSERAKSKLDLLPKEELIKYVRKQMLMLKEAKMKYQSLTEDVQSLKNANSTLQEKENELKKLNETMLEMTTVKEIQDENAKSLTIENRKLSEQLECMTMKAETLMTSFQALNEDQVKVEQNNQVLREDIDVMTKARNEALDTLKTVKKQHSAKLSELKVQLEQQISERSAQTEENTILKQKLQEANLKNNELILDNQSSQQAVQQVEADVGADLRGAKMELLQSLHELLRVRREEETHGESIRRLERETSEKDIEIERMQLEADALTTELQALKWARTEERSAVSLELNNEVMEANQNVTDLTASLAKMKAVVVELQGNCAEFESSNQALMTEKETLQHKIEEAIKENELLHEQKDEVDGSGTDVVAELHHEKEAILKQKDALISEYNLLCDKLKACADINSDLETKVKCYEEQVATLSSQQESHQSEKCEVESNLSSLGDALGESKSICEKLSSDNKSLTTTVGELEERNQSLETHLTEVSAELETYRRQVQELSATSETVTNDVENRLGEMQARIHELEAEQCKKLMLESEVQNLQELHNTFEDEKAIMSSQIHQYQESLVTLENEKSTIEAQIQSQEQEMQGLHEQVVTLSSQQESHQSEKCEVESNLTSLGDALGESRSICEKVSSDNKSLTTTVGELEERNQSLETHLQEVSAQLETSRRQVQELSDTSESVTNDVENRVVELQAQIHELESEVQNLRELQKTFENEKTISSFQIQSYKESCEVLENEKVNLESQIQCLQDCNETLENERVTFESKIQYLHDLQKTLNDEKEVLESDIRSIQESCKALEDENSVLQASIKSSQESISSLEDTKAALESEIQNLHESHEALENTSSAAADKLAALQEQLDLLTKSNGELAERLHESEADITSRADENARLLEAACSDRVVYERKEQTAAEMNEQLSAELHASRAETACLNEVVAELKASCPVPDARQDTVTDALDNSSLAEETERVTLLAEDAGSKEASGLLQDAVPAQSEPDDQEKEGLAVALKETEEKMAKFKMLAIKAKRELAAVKKQLEVRTAEKASIQQQLKEVIASSESIRSRLQQSMEHCQSLQRKNDELEDRLEASSEQMLVATKDLTVTVQELATVKQQYAEIRSDKERVSGLLDSLAIEKKDAEAKFLIADDQRQQASIKREEAQRQLEAALAKSAKLEEELACKKVEFREKLLSAVKEAKESSVMDLEIADYERTIAALQAKHAEKDAQIQELNCQSETAQCRVQALQEQLDEVDRQRSQADERGDKLKEKLANVKQELAQSRQIEADLKIGEASLKARIETLVQECEDYKMQNSELTSNKLKAEELLQSLGDSHQRAVRSLENQIVALQEDVQQSRLELSTCQAEYDGYKVRVHSVLKQQKTKPPSSSIPAPTADVARMEKAIEQLRGRCEHLGEQLAAAQRDGQLLQEERERLIARNARAMDDMQERERFWKERVERLRQEASMKEDELSQKIMQVTAQKDNIVQSFKDRLESMQTQHQGLLDLLHSQLEDKDNEIIRYQVELQSSSMKQQVKAEPTKAARTESVSPFEPFSIRRLEERQQAEGSEHNEQPRPPSPGIAHQVSSSSLVGLEQLLNNSDDKMSTVSLSSVASIDKEVLKSSLNTSYRKLDHVTGLLQESEETVARLTEQAKVLKQEIRRLERNQQREKHAQNLEYLKNVVMKFFSLQKGDEKRRLIPVLITMLRLSPEEGQILMKCATGEDGDAEGDGSGWGNYLHRWSGLT</sequence>
<dbReference type="RefSeq" id="XP_014676256.1">
    <property type="nucleotide sequence ID" value="XM_014820770.1"/>
</dbReference>
<feature type="coiled-coil region" evidence="5">
    <location>
        <begin position="1399"/>
        <end position="1479"/>
    </location>
</feature>
<dbReference type="Proteomes" id="UP000695022">
    <property type="component" value="Unplaced"/>
</dbReference>
<feature type="coiled-coil region" evidence="5">
    <location>
        <begin position="259"/>
        <end position="293"/>
    </location>
</feature>
<evidence type="ECO:0000256" key="3">
    <source>
        <dbReference type="ARBA" id="ARBA00022553"/>
    </source>
</evidence>
<dbReference type="RefSeq" id="XP_014676257.1">
    <property type="nucleotide sequence ID" value="XM_014820771.1"/>
</dbReference>
<protein>
    <submittedName>
        <fullName evidence="9 10">GRIP and coiled-coil domain-containing protein 2-like isoform X1</fullName>
    </submittedName>
</protein>
<feature type="coiled-coil region" evidence="5">
    <location>
        <begin position="418"/>
        <end position="613"/>
    </location>
</feature>
<organism evidence="8 12">
    <name type="scientific">Priapulus caudatus</name>
    <name type="common">Priapulid worm</name>
    <dbReference type="NCBI Taxonomy" id="37621"/>
    <lineage>
        <taxon>Eukaryota</taxon>
        <taxon>Metazoa</taxon>
        <taxon>Ecdysozoa</taxon>
        <taxon>Scalidophora</taxon>
        <taxon>Priapulida</taxon>
        <taxon>Priapulimorpha</taxon>
        <taxon>Priapulimorphida</taxon>
        <taxon>Priapulidae</taxon>
        <taxon>Priapulus</taxon>
    </lineage>
</organism>
<dbReference type="SMART" id="SM00755">
    <property type="entry name" value="Grip"/>
    <property type="match status" value="1"/>
</dbReference>
<evidence type="ECO:0000256" key="4">
    <source>
        <dbReference type="ARBA" id="ARBA00023054"/>
    </source>
</evidence>
<evidence type="ECO:0000313" key="11">
    <source>
        <dbReference type="RefSeq" id="XP_014676257.1"/>
    </source>
</evidence>
<gene>
    <name evidence="9 10 11 12" type="primary">LOC106816208</name>
</gene>
<reference evidence="9 10" key="1">
    <citation type="submission" date="2025-05" db="UniProtKB">
        <authorList>
            <consortium name="RefSeq"/>
        </authorList>
    </citation>
    <scope>IDENTIFICATION</scope>
</reference>
<dbReference type="PANTHER" id="PTHR18902:SF25">
    <property type="entry name" value="GRIP AND COILED-COIL DOMAIN-CONTAINING PROTEIN 2"/>
    <property type="match status" value="1"/>
</dbReference>
<feature type="coiled-coil region" evidence="5">
    <location>
        <begin position="1071"/>
        <end position="1105"/>
    </location>
</feature>
<feature type="coiled-coil region" evidence="5">
    <location>
        <begin position="1155"/>
        <end position="1368"/>
    </location>
</feature>
<dbReference type="Pfam" id="PF01465">
    <property type="entry name" value="GRIP"/>
    <property type="match status" value="1"/>
</dbReference>
<feature type="coiled-coil region" evidence="5">
    <location>
        <begin position="337"/>
        <end position="371"/>
    </location>
</feature>
<proteinExistence type="predicted"/>
<dbReference type="RefSeq" id="XP_014676255.1">
    <property type="nucleotide sequence ID" value="XM_014820769.1"/>
</dbReference>
<keyword evidence="8" id="KW-1185">Reference proteome</keyword>
<evidence type="ECO:0000313" key="8">
    <source>
        <dbReference type="Proteomes" id="UP000695022"/>
    </source>
</evidence>
<keyword evidence="3" id="KW-0597">Phosphoprotein</keyword>
<evidence type="ECO:0000256" key="2">
    <source>
        <dbReference type="ARBA" id="ARBA00022490"/>
    </source>
</evidence>
<dbReference type="GeneID" id="106816208"/>
<dbReference type="RefSeq" id="XP_014676258.1">
    <property type="nucleotide sequence ID" value="XM_014820772.1"/>
</dbReference>
<name>A0ABM1EVN7_PRICU</name>
<dbReference type="InterPro" id="IPR032023">
    <property type="entry name" value="GCC2_Rab_bind"/>
</dbReference>
<comment type="subcellular location">
    <subcellularLocation>
        <location evidence="1">Cytoplasm</location>
    </subcellularLocation>
</comment>
<accession>A0ABM1EVN7</accession>
<evidence type="ECO:0000256" key="1">
    <source>
        <dbReference type="ARBA" id="ARBA00004496"/>
    </source>
</evidence>
<evidence type="ECO:0000259" key="7">
    <source>
        <dbReference type="PROSITE" id="PS50913"/>
    </source>
</evidence>
<dbReference type="InterPro" id="IPR051841">
    <property type="entry name" value="MT-Golgi_org_protein"/>
</dbReference>
<keyword evidence="2" id="KW-0963">Cytoplasm</keyword>
<evidence type="ECO:0000313" key="12">
    <source>
        <dbReference type="RefSeq" id="XP_014676258.1"/>
    </source>
</evidence>